<keyword evidence="4 15" id="KW-0812">Transmembrane</keyword>
<evidence type="ECO:0000256" key="9">
    <source>
        <dbReference type="ARBA" id="ARBA00023180"/>
    </source>
</evidence>
<evidence type="ECO:0000256" key="7">
    <source>
        <dbReference type="ARBA" id="ARBA00023136"/>
    </source>
</evidence>
<evidence type="ECO:0000256" key="3">
    <source>
        <dbReference type="ARBA" id="ARBA00022502"/>
    </source>
</evidence>
<protein>
    <recommendedName>
        <fullName evidence="13">GPI-anchor transamidase component GPAA1</fullName>
    </recommendedName>
    <alternativeName>
        <fullName evidence="10">GAA1 protein homolog</fullName>
    </alternativeName>
    <alternativeName>
        <fullName evidence="14">Glycosylphosphatidylinositol anchor attachment 1 protein</fullName>
    </alternativeName>
</protein>
<comment type="pathway">
    <text evidence="2">Glycolipid biosynthesis; glycosylphosphatidylinositol-anchor biosynthesis.</text>
</comment>
<name>A0A8D2J2Q9_VARKO</name>
<dbReference type="GeneID" id="123035287"/>
<dbReference type="Pfam" id="PF04114">
    <property type="entry name" value="Gaa1"/>
    <property type="match status" value="1"/>
</dbReference>
<dbReference type="AlphaFoldDB" id="A0A8D2J2Q9"/>
<dbReference type="InterPro" id="IPR007246">
    <property type="entry name" value="Gaa1"/>
</dbReference>
<evidence type="ECO:0000256" key="2">
    <source>
        <dbReference type="ARBA" id="ARBA00004687"/>
    </source>
</evidence>
<dbReference type="OMA" id="MAIALWM"/>
<dbReference type="Ensembl" id="ENSVKKT00000006038.1">
    <property type="protein sequence ID" value="ENSVKKP00000005878.1"/>
    <property type="gene ID" value="ENSVKKG00000004289.1"/>
</dbReference>
<evidence type="ECO:0000256" key="14">
    <source>
        <dbReference type="ARBA" id="ARBA00093661"/>
    </source>
</evidence>
<organism evidence="16 17">
    <name type="scientific">Varanus komodoensis</name>
    <name type="common">Komodo dragon</name>
    <dbReference type="NCBI Taxonomy" id="61221"/>
    <lineage>
        <taxon>Eukaryota</taxon>
        <taxon>Metazoa</taxon>
        <taxon>Chordata</taxon>
        <taxon>Craniata</taxon>
        <taxon>Vertebrata</taxon>
        <taxon>Euteleostomi</taxon>
        <taxon>Lepidosauria</taxon>
        <taxon>Squamata</taxon>
        <taxon>Bifurcata</taxon>
        <taxon>Unidentata</taxon>
        <taxon>Episquamata</taxon>
        <taxon>Toxicofera</taxon>
        <taxon>Anguimorpha</taxon>
        <taxon>Paleoanguimorpha</taxon>
        <taxon>Varanoidea</taxon>
        <taxon>Varanidae</taxon>
        <taxon>Varanus</taxon>
    </lineage>
</organism>
<dbReference type="GO" id="GO:0016255">
    <property type="term" value="P:attachment of GPI anchor to protein"/>
    <property type="evidence" value="ECO:0007669"/>
    <property type="project" value="TreeGrafter"/>
</dbReference>
<keyword evidence="9" id="KW-0325">Glycoprotein</keyword>
<dbReference type="RefSeq" id="XP_044309242.1">
    <property type="nucleotide sequence ID" value="XM_044453307.1"/>
</dbReference>
<keyword evidence="3" id="KW-0337">GPI-anchor biosynthesis</keyword>
<sequence>MYMSENAMGSTMVEEQFAHGKRALSYAREFAAHKKAAGGMPVAWLEKTMWNLGLEVYKQTFSRTLPFPDETRERFMVKGTNVYGILRAARAASTEALVLSVPCSEGQQNNQAVGLMLALASHFRGQIYWAKDIIFLVNEHDLIGMEAWLEAYHDINITEVSSSGTLGRAGAIQAAISLELSSDVITSLDIAVEGLNGQLPNLDLVNLFHSFCQKNGLLCTIQGKLQRSDWDSLPAYLHSLQTLLLMVLKQGSGRPQGDHGLFLRYHIEAITVRGINSFRQYKFDMGMMGATLEGMFRKLNNLLERLHQSYFFYLLPSLSRFVSIGLYMPAFGFLILILVLKGLDLWMKLSRCDADPDGPLCDGDQRPGPGAAEEPKPSLLTLVPPLLICHATGLALYFVPILGQHMATQHFPVSESEAVVLTVIAIYVAGLALPHNTPRVLLGSGSDRGWMTLKLLSLLYLAMQLSCMALINFSLGFLLAVTMVPVAALIQPTGPRCLYAVLLVLVTPAATLLFCIFLYQELTEYPISALEGWQRFLQAIAEGLLDHHLYGSIVFPFVALFVYPCWLLLWNVLFWK</sequence>
<evidence type="ECO:0000313" key="16">
    <source>
        <dbReference type="Ensembl" id="ENSVKKP00000005878.1"/>
    </source>
</evidence>
<dbReference type="Proteomes" id="UP000694545">
    <property type="component" value="Unplaced"/>
</dbReference>
<evidence type="ECO:0000256" key="13">
    <source>
        <dbReference type="ARBA" id="ARBA00093619"/>
    </source>
</evidence>
<feature type="transmembrane region" description="Helical" evidence="15">
    <location>
        <begin position="497"/>
        <end position="519"/>
    </location>
</feature>
<evidence type="ECO:0000256" key="8">
    <source>
        <dbReference type="ARBA" id="ARBA00023157"/>
    </source>
</evidence>
<dbReference type="GO" id="GO:0042765">
    <property type="term" value="C:GPI-anchor transamidase complex"/>
    <property type="evidence" value="ECO:0007669"/>
    <property type="project" value="InterPro"/>
</dbReference>
<keyword evidence="17" id="KW-1185">Reference proteome</keyword>
<keyword evidence="8" id="KW-1015">Disulfide bond</keyword>
<evidence type="ECO:0000256" key="10">
    <source>
        <dbReference type="ARBA" id="ARBA00083563"/>
    </source>
</evidence>
<evidence type="ECO:0000256" key="15">
    <source>
        <dbReference type="SAM" id="Phobius"/>
    </source>
</evidence>
<keyword evidence="7 15" id="KW-0472">Membrane</keyword>
<evidence type="ECO:0000256" key="5">
    <source>
        <dbReference type="ARBA" id="ARBA00022824"/>
    </source>
</evidence>
<dbReference type="PANTHER" id="PTHR13304">
    <property type="entry name" value="GLYCOSYLPHOSPHATIDYLINOSITOL ANCHOR ATTACHMENT 1 PROTEIN"/>
    <property type="match status" value="1"/>
</dbReference>
<feature type="transmembrane region" description="Helical" evidence="15">
    <location>
        <begin position="553"/>
        <end position="575"/>
    </location>
</feature>
<feature type="transmembrane region" description="Helical" evidence="15">
    <location>
        <begin position="457"/>
        <end position="490"/>
    </location>
</feature>
<evidence type="ECO:0000256" key="11">
    <source>
        <dbReference type="ARBA" id="ARBA00093336"/>
    </source>
</evidence>
<evidence type="ECO:0000256" key="12">
    <source>
        <dbReference type="ARBA" id="ARBA00093557"/>
    </source>
</evidence>
<evidence type="ECO:0000256" key="4">
    <source>
        <dbReference type="ARBA" id="ARBA00022692"/>
    </source>
</evidence>
<comment type="subcellular location">
    <subcellularLocation>
        <location evidence="1">Endoplasmic reticulum membrane</location>
        <topology evidence="1">Multi-pass membrane protein</topology>
    </subcellularLocation>
</comment>
<dbReference type="PIRSF" id="PIRSF036762">
    <property type="entry name" value="GAA1"/>
    <property type="match status" value="1"/>
</dbReference>
<evidence type="ECO:0000256" key="6">
    <source>
        <dbReference type="ARBA" id="ARBA00022989"/>
    </source>
</evidence>
<dbReference type="GO" id="GO:0006506">
    <property type="term" value="P:GPI anchor biosynthetic process"/>
    <property type="evidence" value="ECO:0007669"/>
    <property type="project" value="UniProtKB-KW"/>
</dbReference>
<reference evidence="16" key="1">
    <citation type="submission" date="2025-08" db="UniProtKB">
        <authorList>
            <consortium name="Ensembl"/>
        </authorList>
    </citation>
    <scope>IDENTIFICATION</scope>
</reference>
<feature type="transmembrane region" description="Helical" evidence="15">
    <location>
        <begin position="379"/>
        <end position="399"/>
    </location>
</feature>
<dbReference type="FunFam" id="3.40.630.10:FF:000047">
    <property type="entry name" value="Glycosylphosphatidylinositol anchor attachment 1 protein"/>
    <property type="match status" value="1"/>
</dbReference>
<keyword evidence="5" id="KW-0256">Endoplasmic reticulum</keyword>
<keyword evidence="6 15" id="KW-1133">Transmembrane helix</keyword>
<feature type="transmembrane region" description="Helical" evidence="15">
    <location>
        <begin position="321"/>
        <end position="340"/>
    </location>
</feature>
<proteinExistence type="predicted"/>
<gene>
    <name evidence="16" type="primary">GPAA1</name>
</gene>
<comment type="function">
    <text evidence="11">Component of the glycosylphosphatidylinositol-anchor (GPI-anchor) transamidase (GPI-T) complex that catalyzes the formation of the linkage between a proprotein and a GPI-anchor and participates in GPI anchored protein biosynthesis. Binds GPI-anchor.</text>
</comment>
<dbReference type="PANTHER" id="PTHR13304:SF0">
    <property type="entry name" value="GLYCOSYLPHOSPHATIDYLINOSITOL ANCHOR ATTACHMENT 1 PROTEIN"/>
    <property type="match status" value="1"/>
</dbReference>
<dbReference type="CTD" id="8733"/>
<dbReference type="Gene3D" id="3.40.630.10">
    <property type="entry name" value="Zn peptidases"/>
    <property type="match status" value="1"/>
</dbReference>
<comment type="subunit">
    <text evidence="12">Heteropentamer. Part of the GPI-anchor transamidase complex, consisting of PIGK, PIGT, PIGS, PIGU and GAA1. Interacts with PIGK.</text>
</comment>
<evidence type="ECO:0000313" key="17">
    <source>
        <dbReference type="Proteomes" id="UP000694545"/>
    </source>
</evidence>
<accession>A0A8D2J2Q9</accession>
<reference evidence="16" key="2">
    <citation type="submission" date="2025-09" db="UniProtKB">
        <authorList>
            <consortium name="Ensembl"/>
        </authorList>
    </citation>
    <scope>IDENTIFICATION</scope>
</reference>
<evidence type="ECO:0000256" key="1">
    <source>
        <dbReference type="ARBA" id="ARBA00004477"/>
    </source>
</evidence>